<name>A0A1J6JMQ7_NICAT</name>
<dbReference type="Proteomes" id="UP000187609">
    <property type="component" value="Unassembled WGS sequence"/>
</dbReference>
<dbReference type="AlphaFoldDB" id="A0A1J6JMQ7"/>
<evidence type="ECO:0000313" key="2">
    <source>
        <dbReference type="Proteomes" id="UP000187609"/>
    </source>
</evidence>
<protein>
    <submittedName>
        <fullName evidence="1">Uncharacterized protein</fullName>
    </submittedName>
</protein>
<organism evidence="1 2">
    <name type="scientific">Nicotiana attenuata</name>
    <name type="common">Coyote tobacco</name>
    <dbReference type="NCBI Taxonomy" id="49451"/>
    <lineage>
        <taxon>Eukaryota</taxon>
        <taxon>Viridiplantae</taxon>
        <taxon>Streptophyta</taxon>
        <taxon>Embryophyta</taxon>
        <taxon>Tracheophyta</taxon>
        <taxon>Spermatophyta</taxon>
        <taxon>Magnoliopsida</taxon>
        <taxon>eudicotyledons</taxon>
        <taxon>Gunneridae</taxon>
        <taxon>Pentapetalae</taxon>
        <taxon>asterids</taxon>
        <taxon>lamiids</taxon>
        <taxon>Solanales</taxon>
        <taxon>Solanaceae</taxon>
        <taxon>Nicotianoideae</taxon>
        <taxon>Nicotianeae</taxon>
        <taxon>Nicotiana</taxon>
    </lineage>
</organism>
<dbReference type="EMBL" id="MJEQ01037183">
    <property type="protein sequence ID" value="OIT08185.1"/>
    <property type="molecule type" value="Genomic_DNA"/>
</dbReference>
<reference evidence="1" key="1">
    <citation type="submission" date="2016-11" db="EMBL/GenBank/DDBJ databases">
        <title>The genome of Nicotiana attenuata.</title>
        <authorList>
            <person name="Xu S."/>
            <person name="Brockmoeller T."/>
            <person name="Gaquerel E."/>
            <person name="Navarro A."/>
            <person name="Kuhl H."/>
            <person name="Gase K."/>
            <person name="Ling Z."/>
            <person name="Zhou W."/>
            <person name="Kreitzer C."/>
            <person name="Stanke M."/>
            <person name="Tang H."/>
            <person name="Lyons E."/>
            <person name="Pandey P."/>
            <person name="Pandey S.P."/>
            <person name="Timmermann B."/>
            <person name="Baldwin I.T."/>
        </authorList>
    </citation>
    <scope>NUCLEOTIDE SEQUENCE [LARGE SCALE GENOMIC DNA]</scope>
    <source>
        <strain evidence="1">UT</strain>
    </source>
</reference>
<evidence type="ECO:0000313" key="1">
    <source>
        <dbReference type="EMBL" id="OIT08185.1"/>
    </source>
</evidence>
<keyword evidence="2" id="KW-1185">Reference proteome</keyword>
<comment type="caution">
    <text evidence="1">The sequence shown here is derived from an EMBL/GenBank/DDBJ whole genome shotgun (WGS) entry which is preliminary data.</text>
</comment>
<proteinExistence type="predicted"/>
<gene>
    <name evidence="1" type="ORF">A4A49_52789</name>
</gene>
<dbReference type="Gramene" id="OIT08185">
    <property type="protein sequence ID" value="OIT08185"/>
    <property type="gene ID" value="A4A49_52789"/>
</dbReference>
<sequence length="106" mass="12248">MELTLSRLYMTVVSYISTSIDVEMNEVTSMADYEQINIAIGKYKISLFDCDRSKNIREERSLMFSTPASANTPPQRSSECRFLKSDETLIHNSEFGKEETLKLEHR</sequence>
<accession>A0A1J6JMQ7</accession>